<dbReference type="PATRIC" id="fig|1122241.3.peg.3252"/>
<dbReference type="AlphaFoldDB" id="A0A151ASE6"/>
<proteinExistence type="predicted"/>
<accession>A0A151ASE6</accession>
<sequence length="120" mass="14275">MWKVYFQEKIPFLWYDVLEFPAWLLPLFYCWKSAPFVFGLGVVGFIAAAIYSWYSGDVYYNVLILKMGFWFIIAFASSFVLGVLVSIWEDLVKERRNEKGQSLTIQEVIRKELDFERWCS</sequence>
<reference evidence="2 3" key="1">
    <citation type="submission" date="2016-02" db="EMBL/GenBank/DDBJ databases">
        <title>Genome sequence of Moorella mulderi DSM 14980.</title>
        <authorList>
            <person name="Poehlein A."/>
            <person name="Daniel R."/>
        </authorList>
    </citation>
    <scope>NUCLEOTIDE SEQUENCE [LARGE SCALE GENOMIC DNA]</scope>
    <source>
        <strain evidence="2 3">DSM 14980</strain>
    </source>
</reference>
<keyword evidence="3" id="KW-1185">Reference proteome</keyword>
<protein>
    <submittedName>
        <fullName evidence="2">Uncharacterized protein</fullName>
    </submittedName>
</protein>
<keyword evidence="1" id="KW-1133">Transmembrane helix</keyword>
<comment type="caution">
    <text evidence="2">The sequence shown here is derived from an EMBL/GenBank/DDBJ whole genome shotgun (WGS) entry which is preliminary data.</text>
</comment>
<evidence type="ECO:0000313" key="3">
    <source>
        <dbReference type="Proteomes" id="UP000075670"/>
    </source>
</evidence>
<feature type="transmembrane region" description="Helical" evidence="1">
    <location>
        <begin position="12"/>
        <end position="29"/>
    </location>
</feature>
<feature type="transmembrane region" description="Helical" evidence="1">
    <location>
        <begin position="67"/>
        <end position="88"/>
    </location>
</feature>
<dbReference type="RefSeq" id="WP_062286186.1">
    <property type="nucleotide sequence ID" value="NZ_LTBC01000032.1"/>
</dbReference>
<dbReference type="EMBL" id="LTBC01000032">
    <property type="protein sequence ID" value="KYH30535.1"/>
    <property type="molecule type" value="Genomic_DNA"/>
</dbReference>
<keyword evidence="1" id="KW-0472">Membrane</keyword>
<evidence type="ECO:0000313" key="2">
    <source>
        <dbReference type="EMBL" id="KYH30535.1"/>
    </source>
</evidence>
<keyword evidence="1" id="KW-0812">Transmembrane</keyword>
<evidence type="ECO:0000256" key="1">
    <source>
        <dbReference type="SAM" id="Phobius"/>
    </source>
</evidence>
<name>A0A151ASE6_9FIRM</name>
<gene>
    <name evidence="2" type="ORF">MOMUL_30430</name>
</gene>
<organism evidence="2 3">
    <name type="scientific">Moorella mulderi DSM 14980</name>
    <dbReference type="NCBI Taxonomy" id="1122241"/>
    <lineage>
        <taxon>Bacteria</taxon>
        <taxon>Bacillati</taxon>
        <taxon>Bacillota</taxon>
        <taxon>Clostridia</taxon>
        <taxon>Neomoorellales</taxon>
        <taxon>Neomoorellaceae</taxon>
        <taxon>Neomoorella</taxon>
    </lineage>
</organism>
<dbReference type="Proteomes" id="UP000075670">
    <property type="component" value="Unassembled WGS sequence"/>
</dbReference>
<dbReference type="OrthoDB" id="1727955at2"/>
<feature type="transmembrane region" description="Helical" evidence="1">
    <location>
        <begin position="36"/>
        <end position="55"/>
    </location>
</feature>